<dbReference type="InterPro" id="IPR006139">
    <property type="entry name" value="D-isomer_2_OHA_DH_cat_dom"/>
</dbReference>
<evidence type="ECO:0000256" key="1">
    <source>
        <dbReference type="ARBA" id="ARBA00023002"/>
    </source>
</evidence>
<evidence type="ECO:0000259" key="2">
    <source>
        <dbReference type="Pfam" id="PF00389"/>
    </source>
</evidence>
<dbReference type="GO" id="GO:0016618">
    <property type="term" value="F:hydroxypyruvate reductase [NAD(P)H] activity"/>
    <property type="evidence" value="ECO:0007669"/>
    <property type="project" value="TreeGrafter"/>
</dbReference>
<dbReference type="STRING" id="542762.A0A4V3WJP9"/>
<dbReference type="InterPro" id="IPR050223">
    <property type="entry name" value="D-isomer_2-hydroxyacid_DH"/>
</dbReference>
<dbReference type="EMBL" id="SDRB02012419">
    <property type="protein sequence ID" value="THF97816.1"/>
    <property type="molecule type" value="Genomic_DNA"/>
</dbReference>
<dbReference type="SUPFAM" id="SSF52283">
    <property type="entry name" value="Formate/glycerate dehydrogenase catalytic domain-like"/>
    <property type="match status" value="1"/>
</dbReference>
<dbReference type="PANTHER" id="PTHR10996:SF268">
    <property type="entry name" value="GLYOXYLATE_HYDROXYPYRUVATE REDUCTASE HPR3"/>
    <property type="match status" value="1"/>
</dbReference>
<evidence type="ECO:0000313" key="3">
    <source>
        <dbReference type="EMBL" id="THF97816.1"/>
    </source>
</evidence>
<dbReference type="AlphaFoldDB" id="A0A4V3WJP9"/>
<feature type="domain" description="D-isomer specific 2-hydroxyacid dehydrogenase catalytic" evidence="2">
    <location>
        <begin position="117"/>
        <end position="188"/>
    </location>
</feature>
<dbReference type="Pfam" id="PF00389">
    <property type="entry name" value="2-Hacid_dh"/>
    <property type="match status" value="1"/>
</dbReference>
<reference evidence="3 4" key="1">
    <citation type="journal article" date="2018" name="Proc. Natl. Acad. Sci. U.S.A.">
        <title>Draft genome sequence of Camellia sinensis var. sinensis provides insights into the evolution of the tea genome and tea quality.</title>
        <authorList>
            <person name="Wei C."/>
            <person name="Yang H."/>
            <person name="Wang S."/>
            <person name="Zhao J."/>
            <person name="Liu C."/>
            <person name="Gao L."/>
            <person name="Xia E."/>
            <person name="Lu Y."/>
            <person name="Tai Y."/>
            <person name="She G."/>
            <person name="Sun J."/>
            <person name="Cao H."/>
            <person name="Tong W."/>
            <person name="Gao Q."/>
            <person name="Li Y."/>
            <person name="Deng W."/>
            <person name="Jiang X."/>
            <person name="Wang W."/>
            <person name="Chen Q."/>
            <person name="Zhang S."/>
            <person name="Li H."/>
            <person name="Wu J."/>
            <person name="Wang P."/>
            <person name="Li P."/>
            <person name="Shi C."/>
            <person name="Zheng F."/>
            <person name="Jian J."/>
            <person name="Huang B."/>
            <person name="Shan D."/>
            <person name="Shi M."/>
            <person name="Fang C."/>
            <person name="Yue Y."/>
            <person name="Li F."/>
            <person name="Li D."/>
            <person name="Wei S."/>
            <person name="Han B."/>
            <person name="Jiang C."/>
            <person name="Yin Y."/>
            <person name="Xia T."/>
            <person name="Zhang Z."/>
            <person name="Bennetzen J.L."/>
            <person name="Zhao S."/>
            <person name="Wan X."/>
        </authorList>
    </citation>
    <scope>NUCLEOTIDE SEQUENCE [LARGE SCALE GENOMIC DNA]</scope>
    <source>
        <strain evidence="4">cv. Shuchazao</strain>
        <tissue evidence="3">Leaf</tissue>
    </source>
</reference>
<gene>
    <name evidence="3" type="ORF">TEA_007360</name>
</gene>
<protein>
    <recommendedName>
        <fullName evidence="2">D-isomer specific 2-hydroxyacid dehydrogenase catalytic domain-containing protein</fullName>
    </recommendedName>
</protein>
<dbReference type="GO" id="GO:0005829">
    <property type="term" value="C:cytosol"/>
    <property type="evidence" value="ECO:0007669"/>
    <property type="project" value="TreeGrafter"/>
</dbReference>
<keyword evidence="4" id="KW-1185">Reference proteome</keyword>
<dbReference type="Proteomes" id="UP000306102">
    <property type="component" value="Unassembled WGS sequence"/>
</dbReference>
<organism evidence="3 4">
    <name type="scientific">Camellia sinensis var. sinensis</name>
    <name type="common">China tea</name>
    <dbReference type="NCBI Taxonomy" id="542762"/>
    <lineage>
        <taxon>Eukaryota</taxon>
        <taxon>Viridiplantae</taxon>
        <taxon>Streptophyta</taxon>
        <taxon>Embryophyta</taxon>
        <taxon>Tracheophyta</taxon>
        <taxon>Spermatophyta</taxon>
        <taxon>Magnoliopsida</taxon>
        <taxon>eudicotyledons</taxon>
        <taxon>Gunneridae</taxon>
        <taxon>Pentapetalae</taxon>
        <taxon>asterids</taxon>
        <taxon>Ericales</taxon>
        <taxon>Theaceae</taxon>
        <taxon>Camellia</taxon>
    </lineage>
</organism>
<sequence>MKYGYSKNSAVRVPDTYRVRVRVPVRRYAYRVRQKRVWYVWLIRVWHGYATGTAWVRHGYGMGTAWDHFNGFRRTKQPPDNLPLVLIHRISTFELSYKSWLQTRFRHLDSLDPSFSSPQTQSLASSVRLLLCFGLSPLTSDTLDRFPFIYYVVGSNVGLDHIDLAAYHCCGITITNASDVFSADAADHFFPEMSNLFSRCDFQWLCRTEKFLNFL</sequence>
<proteinExistence type="predicted"/>
<keyword evidence="1" id="KW-0560">Oxidoreductase</keyword>
<dbReference type="GO" id="GO:0051287">
    <property type="term" value="F:NAD binding"/>
    <property type="evidence" value="ECO:0007669"/>
    <property type="project" value="InterPro"/>
</dbReference>
<accession>A0A4V3WJP9</accession>
<dbReference type="PANTHER" id="PTHR10996">
    <property type="entry name" value="2-HYDROXYACID DEHYDROGENASE-RELATED"/>
    <property type="match status" value="1"/>
</dbReference>
<dbReference type="Gene3D" id="3.40.50.720">
    <property type="entry name" value="NAD(P)-binding Rossmann-like Domain"/>
    <property type="match status" value="1"/>
</dbReference>
<comment type="caution">
    <text evidence="3">The sequence shown here is derived from an EMBL/GenBank/DDBJ whole genome shotgun (WGS) entry which is preliminary data.</text>
</comment>
<name>A0A4V3WJP9_CAMSN</name>
<dbReference type="GO" id="GO:0030267">
    <property type="term" value="F:glyoxylate reductase (NADPH) activity"/>
    <property type="evidence" value="ECO:0007669"/>
    <property type="project" value="TreeGrafter"/>
</dbReference>
<evidence type="ECO:0000313" key="4">
    <source>
        <dbReference type="Proteomes" id="UP000306102"/>
    </source>
</evidence>